<evidence type="ECO:0000313" key="3">
    <source>
        <dbReference type="Proteomes" id="UP000559010"/>
    </source>
</evidence>
<dbReference type="AlphaFoldDB" id="A0A848IY49"/>
<feature type="chain" id="PRO_5032511292" description="Lipoprotein" evidence="1">
    <location>
        <begin position="21"/>
        <end position="186"/>
    </location>
</feature>
<evidence type="ECO:0008006" key="4">
    <source>
        <dbReference type="Google" id="ProtNLM"/>
    </source>
</evidence>
<keyword evidence="3" id="KW-1185">Reference proteome</keyword>
<evidence type="ECO:0000313" key="2">
    <source>
        <dbReference type="EMBL" id="NMM49217.1"/>
    </source>
</evidence>
<sequence>MKNLYQVIVLSLLMSLISCGGETNQNSENQEEIIEVPEMTEEQPNFWEQTINDVDLYEIDNEAGKEISLEGFLEEVGPSISNSADIDAVKIISFKEIGSCKLLAFKILSGTKSKVGLVAINQDFEGGILNMYSDKDEGLSGMEDTISNIIYTPNGVRIEMYHSDDLDNMFDSKELTLNSNCELVVN</sequence>
<dbReference type="PROSITE" id="PS51257">
    <property type="entry name" value="PROKAR_LIPOPROTEIN"/>
    <property type="match status" value="1"/>
</dbReference>
<reference evidence="2 3" key="1">
    <citation type="submission" date="2020-04" db="EMBL/GenBank/DDBJ databases">
        <title>Flammeovirgaceae bacterium KN852 isolated from deep sea.</title>
        <authorList>
            <person name="Zhang D.-C."/>
        </authorList>
    </citation>
    <scope>NUCLEOTIDE SEQUENCE [LARGE SCALE GENOMIC DNA]</scope>
    <source>
        <strain evidence="2 3">KN852</strain>
    </source>
</reference>
<gene>
    <name evidence="2" type="ORF">HH304_12470</name>
</gene>
<protein>
    <recommendedName>
        <fullName evidence="4">Lipoprotein</fullName>
    </recommendedName>
</protein>
<comment type="caution">
    <text evidence="2">The sequence shown here is derived from an EMBL/GenBank/DDBJ whole genome shotgun (WGS) entry which is preliminary data.</text>
</comment>
<organism evidence="2 3">
    <name type="scientific">Marinigracilibium pacificum</name>
    <dbReference type="NCBI Taxonomy" id="2729599"/>
    <lineage>
        <taxon>Bacteria</taxon>
        <taxon>Pseudomonadati</taxon>
        <taxon>Bacteroidota</taxon>
        <taxon>Cytophagia</taxon>
        <taxon>Cytophagales</taxon>
        <taxon>Flammeovirgaceae</taxon>
        <taxon>Marinigracilibium</taxon>
    </lineage>
</organism>
<evidence type="ECO:0000256" key="1">
    <source>
        <dbReference type="SAM" id="SignalP"/>
    </source>
</evidence>
<keyword evidence="1" id="KW-0732">Signal</keyword>
<dbReference type="EMBL" id="JABBNU010000007">
    <property type="protein sequence ID" value="NMM49217.1"/>
    <property type="molecule type" value="Genomic_DNA"/>
</dbReference>
<name>A0A848IY49_9BACT</name>
<dbReference type="RefSeq" id="WP_169682074.1">
    <property type="nucleotide sequence ID" value="NZ_JABBNU010000007.1"/>
</dbReference>
<accession>A0A848IY49</accession>
<proteinExistence type="predicted"/>
<dbReference type="Proteomes" id="UP000559010">
    <property type="component" value="Unassembled WGS sequence"/>
</dbReference>
<feature type="signal peptide" evidence="1">
    <location>
        <begin position="1"/>
        <end position="20"/>
    </location>
</feature>